<feature type="region of interest" description="Disordered" evidence="1">
    <location>
        <begin position="134"/>
        <end position="327"/>
    </location>
</feature>
<protein>
    <submittedName>
        <fullName evidence="3">Uncharacterized protein</fullName>
    </submittedName>
</protein>
<feature type="compositionally biased region" description="Low complexity" evidence="1">
    <location>
        <begin position="303"/>
        <end position="315"/>
    </location>
</feature>
<feature type="transmembrane region" description="Helical" evidence="2">
    <location>
        <begin position="21"/>
        <end position="41"/>
    </location>
</feature>
<keyword evidence="2" id="KW-0812">Transmembrane</keyword>
<keyword evidence="2" id="KW-1133">Transmembrane helix</keyword>
<feature type="transmembrane region" description="Helical" evidence="2">
    <location>
        <begin position="340"/>
        <end position="365"/>
    </location>
</feature>
<evidence type="ECO:0000256" key="1">
    <source>
        <dbReference type="SAM" id="MobiDB-lite"/>
    </source>
</evidence>
<dbReference type="Proteomes" id="UP000006906">
    <property type="component" value="Chromosome 16"/>
</dbReference>
<dbReference type="PANTHER" id="PTHR24216">
    <property type="entry name" value="PAXILLIN-RELATED"/>
    <property type="match status" value="1"/>
</dbReference>
<dbReference type="RefSeq" id="XP_042915830.1">
    <property type="nucleotide sequence ID" value="XM_043071117.1"/>
</dbReference>
<dbReference type="AlphaFoldDB" id="A0A2K3CUE1"/>
<evidence type="ECO:0000256" key="2">
    <source>
        <dbReference type="SAM" id="Phobius"/>
    </source>
</evidence>
<proteinExistence type="predicted"/>
<dbReference type="KEGG" id="cre:CHLRE_16g668850v5"/>
<dbReference type="EMBL" id="CM008977">
    <property type="protein sequence ID" value="PNW71892.1"/>
    <property type="molecule type" value="Genomic_DNA"/>
</dbReference>
<organism evidence="3 4">
    <name type="scientific">Chlamydomonas reinhardtii</name>
    <name type="common">Chlamydomonas smithii</name>
    <dbReference type="NCBI Taxonomy" id="3055"/>
    <lineage>
        <taxon>Eukaryota</taxon>
        <taxon>Viridiplantae</taxon>
        <taxon>Chlorophyta</taxon>
        <taxon>core chlorophytes</taxon>
        <taxon>Chlorophyceae</taxon>
        <taxon>CS clade</taxon>
        <taxon>Chlamydomonadales</taxon>
        <taxon>Chlamydomonadaceae</taxon>
        <taxon>Chlamydomonas</taxon>
    </lineage>
</organism>
<accession>A0A2K3CUE1</accession>
<dbReference type="PANTHER" id="PTHR24216:SF65">
    <property type="entry name" value="PAXILLIN-LIKE PROTEIN 1"/>
    <property type="match status" value="1"/>
</dbReference>
<dbReference type="GeneID" id="5724774"/>
<dbReference type="PaxDb" id="3055-EDO98803"/>
<evidence type="ECO:0000313" key="4">
    <source>
        <dbReference type="Proteomes" id="UP000006906"/>
    </source>
</evidence>
<dbReference type="Gramene" id="PNW71892">
    <property type="protein sequence ID" value="PNW71892"/>
    <property type="gene ID" value="CHLRE_16g668850v5"/>
</dbReference>
<dbReference type="PRINTS" id="PR01217">
    <property type="entry name" value="PRICHEXTENSN"/>
</dbReference>
<feature type="compositionally biased region" description="Pro residues" evidence="1">
    <location>
        <begin position="138"/>
        <end position="302"/>
    </location>
</feature>
<keyword evidence="2" id="KW-0472">Membrane</keyword>
<dbReference type="STRING" id="3055.A0A2K3CUE1"/>
<dbReference type="OMA" id="ASICTNY"/>
<dbReference type="ExpressionAtlas" id="A0A2K3CUE1">
    <property type="expression patterns" value="baseline"/>
</dbReference>
<dbReference type="InParanoid" id="A0A2K3CUE1"/>
<keyword evidence="4" id="KW-1185">Reference proteome</keyword>
<reference evidence="3 4" key="1">
    <citation type="journal article" date="2007" name="Science">
        <title>The Chlamydomonas genome reveals the evolution of key animal and plant functions.</title>
        <authorList>
            <person name="Merchant S.S."/>
            <person name="Prochnik S.E."/>
            <person name="Vallon O."/>
            <person name="Harris E.H."/>
            <person name="Karpowicz S.J."/>
            <person name="Witman G.B."/>
            <person name="Terry A."/>
            <person name="Salamov A."/>
            <person name="Fritz-Laylin L.K."/>
            <person name="Marechal-Drouard L."/>
            <person name="Marshall W.F."/>
            <person name="Qu L.H."/>
            <person name="Nelson D.R."/>
            <person name="Sanderfoot A.A."/>
            <person name="Spalding M.H."/>
            <person name="Kapitonov V.V."/>
            <person name="Ren Q."/>
            <person name="Ferris P."/>
            <person name="Lindquist E."/>
            <person name="Shapiro H."/>
            <person name="Lucas S.M."/>
            <person name="Grimwood J."/>
            <person name="Schmutz J."/>
            <person name="Cardol P."/>
            <person name="Cerutti H."/>
            <person name="Chanfreau G."/>
            <person name="Chen C.L."/>
            <person name="Cognat V."/>
            <person name="Croft M.T."/>
            <person name="Dent R."/>
            <person name="Dutcher S."/>
            <person name="Fernandez E."/>
            <person name="Fukuzawa H."/>
            <person name="Gonzalez-Ballester D."/>
            <person name="Gonzalez-Halphen D."/>
            <person name="Hallmann A."/>
            <person name="Hanikenne M."/>
            <person name="Hippler M."/>
            <person name="Inwood W."/>
            <person name="Jabbari K."/>
            <person name="Kalanon M."/>
            <person name="Kuras R."/>
            <person name="Lefebvre P.A."/>
            <person name="Lemaire S.D."/>
            <person name="Lobanov A.V."/>
            <person name="Lohr M."/>
            <person name="Manuell A."/>
            <person name="Meier I."/>
            <person name="Mets L."/>
            <person name="Mittag M."/>
            <person name="Mittelmeier T."/>
            <person name="Moroney J.V."/>
            <person name="Moseley J."/>
            <person name="Napoli C."/>
            <person name="Nedelcu A.M."/>
            <person name="Niyogi K."/>
            <person name="Novoselov S.V."/>
            <person name="Paulsen I.T."/>
            <person name="Pazour G."/>
            <person name="Purton S."/>
            <person name="Ral J.P."/>
            <person name="Riano-Pachon D.M."/>
            <person name="Riekhof W."/>
            <person name="Rymarquis L."/>
            <person name="Schroda M."/>
            <person name="Stern D."/>
            <person name="Umen J."/>
            <person name="Willows R."/>
            <person name="Wilson N."/>
            <person name="Zimmer S.L."/>
            <person name="Allmer J."/>
            <person name="Balk J."/>
            <person name="Bisova K."/>
            <person name="Chen C.J."/>
            <person name="Elias M."/>
            <person name="Gendler K."/>
            <person name="Hauser C."/>
            <person name="Lamb M.R."/>
            <person name="Ledford H."/>
            <person name="Long J.C."/>
            <person name="Minagawa J."/>
            <person name="Page M.D."/>
            <person name="Pan J."/>
            <person name="Pootakham W."/>
            <person name="Roje S."/>
            <person name="Rose A."/>
            <person name="Stahlberg E."/>
            <person name="Terauchi A.M."/>
            <person name="Yang P."/>
            <person name="Ball S."/>
            <person name="Bowler C."/>
            <person name="Dieckmann C.L."/>
            <person name="Gladyshev V.N."/>
            <person name="Green P."/>
            <person name="Jorgensen R."/>
            <person name="Mayfield S."/>
            <person name="Mueller-Roeber B."/>
            <person name="Rajamani S."/>
            <person name="Sayre R.T."/>
            <person name="Brokstein P."/>
            <person name="Dubchak I."/>
            <person name="Goodstein D."/>
            <person name="Hornick L."/>
            <person name="Huang Y.W."/>
            <person name="Jhaveri J."/>
            <person name="Luo Y."/>
            <person name="Martinez D."/>
            <person name="Ngau W.C."/>
            <person name="Otillar B."/>
            <person name="Poliakov A."/>
            <person name="Porter A."/>
            <person name="Szajkowski L."/>
            <person name="Werner G."/>
            <person name="Zhou K."/>
            <person name="Grigoriev I.V."/>
            <person name="Rokhsar D.S."/>
            <person name="Grossman A.R."/>
        </authorList>
    </citation>
    <scope>NUCLEOTIDE SEQUENCE [LARGE SCALE GENOMIC DNA]</scope>
    <source>
        <strain evidence="4">CC-503</strain>
    </source>
</reference>
<name>A0A2K3CUE1_CHLRE</name>
<sequence length="393" mass="39586">MVCYVNTMRTSLWGHAQSGKMVFQFLTAAVVMVLATPAAAWHGSSSRYTAYPGYIINTPAIACWTGWFTYTTNLTACLTPVEANGINNKADGLASICTNYVPGCLSFHLDTGMFYASNDIALLQASPADNVYLKSLSPPSPMPPKPSSPPSPTPPSPMPPSPAPPSPAPPSPLPPSPVPPSPAPPSPAPPSPAPPSPAPPSPRPPSPVPPSPAPPSPLPPSPAPPSPAPPSPEPPSPAPPSPEPPSPEPPSPAPPSPEPPSPEPPSPAPPSPAPPSPVPPSPAPPSPVPPSPPPPSPSPPTPIITNGQGTGQQQISSGGATPGPVSGAATLTTSAGNDDVVIPILAVLVPCVVLSMIGVFTWWMLRQRRLKAAATGVTSGAAAPQPQQGEGRV</sequence>
<gene>
    <name evidence="3" type="ORF">CHLRE_16g668850v5</name>
</gene>
<evidence type="ECO:0000313" key="3">
    <source>
        <dbReference type="EMBL" id="PNW71892.1"/>
    </source>
</evidence>